<comment type="similarity">
    <text evidence="1">Belongs to the saccharopine dehydrogenase family.</text>
</comment>
<dbReference type="PANTHER" id="PTHR12286:SF5">
    <property type="entry name" value="SACCHAROPINE DEHYDROGENASE-LIKE OXIDOREDUCTASE"/>
    <property type="match status" value="1"/>
</dbReference>
<keyword evidence="2" id="KW-1133">Transmembrane helix</keyword>
<dbReference type="Pfam" id="PF03435">
    <property type="entry name" value="Sacchrp_dh_NADP"/>
    <property type="match status" value="1"/>
</dbReference>
<dbReference type="GO" id="GO:0009247">
    <property type="term" value="P:glycolipid biosynthetic process"/>
    <property type="evidence" value="ECO:0007669"/>
    <property type="project" value="TreeGrafter"/>
</dbReference>
<evidence type="ECO:0000259" key="3">
    <source>
        <dbReference type="Pfam" id="PF03435"/>
    </source>
</evidence>
<comment type="caution">
    <text evidence="4">The sequence shown here is derived from an EMBL/GenBank/DDBJ whole genome shotgun (WGS) entry which is preliminary data.</text>
</comment>
<reference evidence="4" key="1">
    <citation type="submission" date="2021-02" db="EMBL/GenBank/DDBJ databases">
        <authorList>
            <person name="Nieuwenhuis M."/>
            <person name="Van De Peppel L.J.J."/>
        </authorList>
    </citation>
    <scope>NUCLEOTIDE SEQUENCE</scope>
    <source>
        <strain evidence="4">D49</strain>
    </source>
</reference>
<dbReference type="GO" id="GO:0005739">
    <property type="term" value="C:mitochondrion"/>
    <property type="evidence" value="ECO:0007669"/>
    <property type="project" value="TreeGrafter"/>
</dbReference>
<feature type="domain" description="Saccharopine dehydrogenase NADP binding" evidence="3">
    <location>
        <begin position="8"/>
        <end position="138"/>
    </location>
</feature>
<reference evidence="4" key="2">
    <citation type="submission" date="2021-10" db="EMBL/GenBank/DDBJ databases">
        <title>Phylogenomics reveals ancestral predisposition of the termite-cultivated fungus Termitomyces towards a domesticated lifestyle.</title>
        <authorList>
            <person name="Auxier B."/>
            <person name="Grum-Grzhimaylo A."/>
            <person name="Cardenas M.E."/>
            <person name="Lodge J.D."/>
            <person name="Laessoe T."/>
            <person name="Pedersen O."/>
            <person name="Smith M.E."/>
            <person name="Kuyper T.W."/>
            <person name="Franco-Molano E.A."/>
            <person name="Baroni T.J."/>
            <person name="Aanen D.K."/>
        </authorList>
    </citation>
    <scope>NUCLEOTIDE SEQUENCE</scope>
    <source>
        <strain evidence="4">D49</strain>
    </source>
</reference>
<dbReference type="InterPro" id="IPR036291">
    <property type="entry name" value="NAD(P)-bd_dom_sf"/>
</dbReference>
<evidence type="ECO:0000256" key="1">
    <source>
        <dbReference type="ARBA" id="ARBA00038048"/>
    </source>
</evidence>
<dbReference type="InterPro" id="IPR051276">
    <property type="entry name" value="Saccharopine_DH-like_oxidrdct"/>
</dbReference>
<dbReference type="GO" id="GO:0005811">
    <property type="term" value="C:lipid droplet"/>
    <property type="evidence" value="ECO:0007669"/>
    <property type="project" value="TreeGrafter"/>
</dbReference>
<evidence type="ECO:0000313" key="4">
    <source>
        <dbReference type="EMBL" id="KAG5653801.1"/>
    </source>
</evidence>
<feature type="transmembrane region" description="Helical" evidence="2">
    <location>
        <begin position="316"/>
        <end position="339"/>
    </location>
</feature>
<dbReference type="AlphaFoldDB" id="A0A9P7KIG1"/>
<dbReference type="Proteomes" id="UP000717328">
    <property type="component" value="Unassembled WGS sequence"/>
</dbReference>
<dbReference type="GO" id="GO:0005886">
    <property type="term" value="C:plasma membrane"/>
    <property type="evidence" value="ECO:0007669"/>
    <property type="project" value="TreeGrafter"/>
</dbReference>
<dbReference type="Gene3D" id="3.40.50.720">
    <property type="entry name" value="NAD(P)-binding Rossmann-like Domain"/>
    <property type="match status" value="1"/>
</dbReference>
<dbReference type="OrthoDB" id="10268090at2759"/>
<gene>
    <name evidence="4" type="ORF">H0H81_010471</name>
</gene>
<evidence type="ECO:0000313" key="5">
    <source>
        <dbReference type="Proteomes" id="UP000717328"/>
    </source>
</evidence>
<dbReference type="EMBL" id="JABCKI010000033">
    <property type="protein sequence ID" value="KAG5653801.1"/>
    <property type="molecule type" value="Genomic_DNA"/>
</dbReference>
<dbReference type="SUPFAM" id="SSF51735">
    <property type="entry name" value="NAD(P)-binding Rossmann-fold domains"/>
    <property type="match status" value="1"/>
</dbReference>
<sequence length="477" mass="51691">MSRTKYDVVVFGATGFTGRLVTRYLAAHPQFTQGLFSFAIAARSQSKLHNLVQELSLPPTITTLQLDVTDYQSVQAAVKSARVVINTVGPYWSWGTPVVKACAVNGVHYVDITGEDVWVRNTIRQFDYLATKTGAIIVHSCGYDSIPSDLTAFVSNKTLKAHGTPFPRVVDGLSNKNSTGPYEIESSVTAQKAWGGASGGTLATVMNALEVVPREELRATIDYSLSPVKGRALPVFQFLYNQSIPGEPTVHGGFFFMQPTNRKVVQRTFGLLEMQARYAESSGANAKLLEAAQHERYGPSFAYDEFLVMPSRLSSVLVSTSFAVLFGLLALVAPFRWIVKKFIPQPGEGPSEEYYLFTTMKNGYFVSTNHTVSTSTPPVHVKTVFRGDRDPGYGATSIMLAESALCLVLPPMSSNALHRPSDALPRGLPALAVKGGVLTPMTAFGSVLVTRLLDTGRFSLESSVVGEGANGETRKNV</sequence>
<accession>A0A9P7KIG1</accession>
<keyword evidence="2" id="KW-0812">Transmembrane</keyword>
<keyword evidence="2" id="KW-0472">Membrane</keyword>
<evidence type="ECO:0000256" key="2">
    <source>
        <dbReference type="SAM" id="Phobius"/>
    </source>
</evidence>
<dbReference type="InterPro" id="IPR005097">
    <property type="entry name" value="Sacchrp_dh_NADP-bd"/>
</dbReference>
<dbReference type="PANTHER" id="PTHR12286">
    <property type="entry name" value="SACCHAROPINE DEHYDROGENASE-LIKE OXIDOREDUCTASE"/>
    <property type="match status" value="1"/>
</dbReference>
<protein>
    <recommendedName>
        <fullName evidence="3">Saccharopine dehydrogenase NADP binding domain-containing protein</fullName>
    </recommendedName>
</protein>
<name>A0A9P7KIG1_9AGAR</name>
<organism evidence="4 5">
    <name type="scientific">Sphagnurus paluster</name>
    <dbReference type="NCBI Taxonomy" id="117069"/>
    <lineage>
        <taxon>Eukaryota</taxon>
        <taxon>Fungi</taxon>
        <taxon>Dikarya</taxon>
        <taxon>Basidiomycota</taxon>
        <taxon>Agaricomycotina</taxon>
        <taxon>Agaricomycetes</taxon>
        <taxon>Agaricomycetidae</taxon>
        <taxon>Agaricales</taxon>
        <taxon>Tricholomatineae</taxon>
        <taxon>Lyophyllaceae</taxon>
        <taxon>Sphagnurus</taxon>
    </lineage>
</organism>
<proteinExistence type="inferred from homology"/>
<keyword evidence="5" id="KW-1185">Reference proteome</keyword>